<evidence type="ECO:0000256" key="8">
    <source>
        <dbReference type="HAMAP-Rule" id="MF_01326"/>
    </source>
</evidence>
<dbReference type="CDD" id="cd06089">
    <property type="entry name" value="KOW_RPL26"/>
    <property type="match status" value="1"/>
</dbReference>
<evidence type="ECO:0000256" key="5">
    <source>
        <dbReference type="ARBA" id="ARBA00023274"/>
    </source>
</evidence>
<dbReference type="PANTHER" id="PTHR12903">
    <property type="entry name" value="MITOCHONDRIAL RIBOSOMAL PROTEIN L24"/>
    <property type="match status" value="1"/>
</dbReference>
<dbReference type="InterPro" id="IPR014722">
    <property type="entry name" value="Rib_uL2_dom2"/>
</dbReference>
<dbReference type="GO" id="GO:0006412">
    <property type="term" value="P:translation"/>
    <property type="evidence" value="ECO:0007669"/>
    <property type="project" value="UniProtKB-UniRule"/>
</dbReference>
<dbReference type="NCBIfam" id="TIGR01079">
    <property type="entry name" value="rplX_bact"/>
    <property type="match status" value="1"/>
</dbReference>
<keyword evidence="2 8" id="KW-0699">rRNA-binding</keyword>
<evidence type="ECO:0000313" key="11">
    <source>
        <dbReference type="EMBL" id="NOG31233.1"/>
    </source>
</evidence>
<proteinExistence type="inferred from homology"/>
<evidence type="ECO:0000256" key="9">
    <source>
        <dbReference type="RuleBase" id="RU003477"/>
    </source>
</evidence>
<dbReference type="FunFam" id="2.30.30.30:FF:000004">
    <property type="entry name" value="50S ribosomal protein L24"/>
    <property type="match status" value="1"/>
</dbReference>
<dbReference type="InterPro" id="IPR005825">
    <property type="entry name" value="Ribosomal_uL24_CS"/>
</dbReference>
<feature type="domain" description="KOW" evidence="10">
    <location>
        <begin position="3"/>
        <end position="30"/>
    </location>
</feature>
<comment type="similarity">
    <text evidence="1 8 9">Belongs to the universal ribosomal protein uL24 family.</text>
</comment>
<evidence type="ECO:0000256" key="3">
    <source>
        <dbReference type="ARBA" id="ARBA00022884"/>
    </source>
</evidence>
<gene>
    <name evidence="8 11" type="primary">rplX</name>
    <name evidence="11" type="ORF">HLB35_04690</name>
</gene>
<dbReference type="RefSeq" id="WP_171701705.1">
    <property type="nucleotide sequence ID" value="NZ_JABFHI010000002.1"/>
</dbReference>
<keyword evidence="4 8" id="KW-0689">Ribosomal protein</keyword>
<dbReference type="GO" id="GO:0003735">
    <property type="term" value="F:structural constituent of ribosome"/>
    <property type="evidence" value="ECO:0007669"/>
    <property type="project" value="InterPro"/>
</dbReference>
<evidence type="ECO:0000259" key="10">
    <source>
        <dbReference type="SMART" id="SM00739"/>
    </source>
</evidence>
<organism evidence="11 12">
    <name type="scientific">Vreelandella azerica</name>
    <dbReference type="NCBI Taxonomy" id="2732867"/>
    <lineage>
        <taxon>Bacteria</taxon>
        <taxon>Pseudomonadati</taxon>
        <taxon>Pseudomonadota</taxon>
        <taxon>Gammaproteobacteria</taxon>
        <taxon>Oceanospirillales</taxon>
        <taxon>Halomonadaceae</taxon>
        <taxon>Vreelandella</taxon>
    </lineage>
</organism>
<evidence type="ECO:0000256" key="7">
    <source>
        <dbReference type="ARBA" id="ARBA00058688"/>
    </source>
</evidence>
<reference evidence="11 12" key="1">
    <citation type="submission" date="2020-05" db="EMBL/GenBank/DDBJ databases">
        <authorList>
            <person name="Ruan W."/>
            <person name="Jeon C.O."/>
            <person name="Chun B.H."/>
        </authorList>
    </citation>
    <scope>NUCLEOTIDE SEQUENCE [LARGE SCALE GENOMIC DNA]</scope>
    <source>
        <strain evidence="11 12">TBZ9</strain>
    </source>
</reference>
<protein>
    <recommendedName>
        <fullName evidence="6 8">Large ribosomal subunit protein uL24</fullName>
    </recommendedName>
</protein>
<keyword evidence="3 8" id="KW-0694">RNA-binding</keyword>
<evidence type="ECO:0000256" key="4">
    <source>
        <dbReference type="ARBA" id="ARBA00022980"/>
    </source>
</evidence>
<dbReference type="InterPro" id="IPR057264">
    <property type="entry name" value="Ribosomal_uL24_C"/>
</dbReference>
<comment type="function">
    <text evidence="8">One of two assembly initiator proteins, it binds directly to the 5'-end of the 23S rRNA, where it nucleates assembly of the 50S subunit.</text>
</comment>
<dbReference type="Gene3D" id="2.30.30.30">
    <property type="match status" value="1"/>
</dbReference>
<dbReference type="InterPro" id="IPR005824">
    <property type="entry name" value="KOW"/>
</dbReference>
<dbReference type="InterPro" id="IPR041988">
    <property type="entry name" value="Ribosomal_uL24_KOW"/>
</dbReference>
<dbReference type="GO" id="GO:0019843">
    <property type="term" value="F:rRNA binding"/>
    <property type="evidence" value="ECO:0007669"/>
    <property type="project" value="UniProtKB-UniRule"/>
</dbReference>
<dbReference type="EMBL" id="JABFHI010000002">
    <property type="protein sequence ID" value="NOG31233.1"/>
    <property type="molecule type" value="Genomic_DNA"/>
</dbReference>
<dbReference type="Proteomes" id="UP000588806">
    <property type="component" value="Unassembled WGS sequence"/>
</dbReference>
<dbReference type="GO" id="GO:0005840">
    <property type="term" value="C:ribosome"/>
    <property type="evidence" value="ECO:0007669"/>
    <property type="project" value="UniProtKB-KW"/>
</dbReference>
<dbReference type="InterPro" id="IPR003256">
    <property type="entry name" value="Ribosomal_uL24"/>
</dbReference>
<dbReference type="SUPFAM" id="SSF50104">
    <property type="entry name" value="Translation proteins SH3-like domain"/>
    <property type="match status" value="1"/>
</dbReference>
<comment type="caution">
    <text evidence="11">The sequence shown here is derived from an EMBL/GenBank/DDBJ whole genome shotgun (WGS) entry which is preliminary data.</text>
</comment>
<dbReference type="PROSITE" id="PS01108">
    <property type="entry name" value="RIBOSOMAL_L24"/>
    <property type="match status" value="1"/>
</dbReference>
<reference evidence="11 12" key="2">
    <citation type="submission" date="2020-06" db="EMBL/GenBank/DDBJ databases">
        <title>Halomonas songnenensis sp. nov., a moderately halophilic bacterium isolated from saline and alkaline soils.</title>
        <authorList>
            <person name="Jiang J."/>
            <person name="Pan Y."/>
        </authorList>
    </citation>
    <scope>NUCLEOTIDE SEQUENCE [LARGE SCALE GENOMIC DNA]</scope>
    <source>
        <strain evidence="11 12">TBZ9</strain>
    </source>
</reference>
<comment type="function">
    <text evidence="7 8">One of the proteins that surrounds the polypeptide exit tunnel on the outside of the subunit.</text>
</comment>
<evidence type="ECO:0000256" key="6">
    <source>
        <dbReference type="ARBA" id="ARBA00035206"/>
    </source>
</evidence>
<accession>A0A7Y3TWJ2</accession>
<dbReference type="HAMAP" id="MF_01326_B">
    <property type="entry name" value="Ribosomal_uL24_B"/>
    <property type="match status" value="1"/>
</dbReference>
<dbReference type="GO" id="GO:1990904">
    <property type="term" value="C:ribonucleoprotein complex"/>
    <property type="evidence" value="ECO:0007669"/>
    <property type="project" value="UniProtKB-KW"/>
</dbReference>
<evidence type="ECO:0000256" key="1">
    <source>
        <dbReference type="ARBA" id="ARBA00010618"/>
    </source>
</evidence>
<evidence type="ECO:0000313" key="12">
    <source>
        <dbReference type="Proteomes" id="UP000588806"/>
    </source>
</evidence>
<name>A0A7Y3TWJ2_9GAMM</name>
<dbReference type="Pfam" id="PF17136">
    <property type="entry name" value="ribosomal_L24"/>
    <property type="match status" value="1"/>
</dbReference>
<sequence>MQKIKRDDEVIVIAGKDKGKRGTVKRVLENRFVVSGVNMIKRHTKPNPMAGNQGGIVEREAPIHASNVAIFNSETGKADRVGFQVQEDGTKVRIYKSTQTQIDA</sequence>
<dbReference type="AlphaFoldDB" id="A0A7Y3TWJ2"/>
<keyword evidence="12" id="KW-1185">Reference proteome</keyword>
<dbReference type="Pfam" id="PF00467">
    <property type="entry name" value="KOW"/>
    <property type="match status" value="1"/>
</dbReference>
<evidence type="ECO:0000256" key="2">
    <source>
        <dbReference type="ARBA" id="ARBA00022730"/>
    </source>
</evidence>
<comment type="subunit">
    <text evidence="8">Part of the 50S ribosomal subunit.</text>
</comment>
<dbReference type="InterPro" id="IPR008991">
    <property type="entry name" value="Translation_prot_SH3-like_sf"/>
</dbReference>
<dbReference type="SMART" id="SM00739">
    <property type="entry name" value="KOW"/>
    <property type="match status" value="1"/>
</dbReference>
<keyword evidence="5 8" id="KW-0687">Ribonucleoprotein</keyword>